<dbReference type="RefSeq" id="WP_264327877.1">
    <property type="nucleotide sequence ID" value="NZ_JADEXQ010000147.1"/>
</dbReference>
<dbReference type="SUPFAM" id="SSF47598">
    <property type="entry name" value="Ribbon-helix-helix"/>
    <property type="match status" value="1"/>
</dbReference>
<dbReference type="InterPro" id="IPR010985">
    <property type="entry name" value="Ribbon_hlx_hlx"/>
</dbReference>
<reference evidence="1" key="1">
    <citation type="submission" date="2020-10" db="EMBL/GenBank/DDBJ databases">
        <authorList>
            <person name="Castelo-Branco R."/>
            <person name="Eusebio N."/>
            <person name="Adriana R."/>
            <person name="Vieira A."/>
            <person name="Brugerolle De Fraissinette N."/>
            <person name="Rezende De Castro R."/>
            <person name="Schneider M.P."/>
            <person name="Vasconcelos V."/>
            <person name="Leao P.N."/>
        </authorList>
    </citation>
    <scope>NUCLEOTIDE SEQUENCE</scope>
    <source>
        <strain evidence="1">LEGE 11480</strain>
    </source>
</reference>
<sequence>MQEKQKVTLYIPPHLHRQLKIQAAVTDEPMSSLAEKAIDFYLSHPEVVEEFQAHGQTHQIHHCPACETSLVMRDSDLVALGSQPTVLPGIAEDLVLANPRDVVADQGEEALIPC</sequence>
<dbReference type="EMBL" id="JADEXQ010000147">
    <property type="protein sequence ID" value="MBE9033065.1"/>
    <property type="molecule type" value="Genomic_DNA"/>
</dbReference>
<gene>
    <name evidence="1" type="ORF">IQ266_25335</name>
</gene>
<dbReference type="Gene3D" id="1.10.1220.10">
    <property type="entry name" value="Met repressor-like"/>
    <property type="match status" value="1"/>
</dbReference>
<evidence type="ECO:0000313" key="1">
    <source>
        <dbReference type="EMBL" id="MBE9033065.1"/>
    </source>
</evidence>
<comment type="caution">
    <text evidence="1">The sequence shown here is derived from an EMBL/GenBank/DDBJ whole genome shotgun (WGS) entry which is preliminary data.</text>
</comment>
<proteinExistence type="predicted"/>
<name>A0A928Z7D0_9CYAN</name>
<dbReference type="InterPro" id="IPR013321">
    <property type="entry name" value="Arc_rbn_hlx_hlx"/>
</dbReference>
<dbReference type="Proteomes" id="UP000625316">
    <property type="component" value="Unassembled WGS sequence"/>
</dbReference>
<keyword evidence="2" id="KW-1185">Reference proteome</keyword>
<organism evidence="1 2">
    <name type="scientific">Romeriopsis navalis LEGE 11480</name>
    <dbReference type="NCBI Taxonomy" id="2777977"/>
    <lineage>
        <taxon>Bacteria</taxon>
        <taxon>Bacillati</taxon>
        <taxon>Cyanobacteriota</taxon>
        <taxon>Cyanophyceae</taxon>
        <taxon>Leptolyngbyales</taxon>
        <taxon>Leptolyngbyaceae</taxon>
        <taxon>Romeriopsis</taxon>
        <taxon>Romeriopsis navalis</taxon>
    </lineage>
</organism>
<protein>
    <submittedName>
        <fullName evidence="1">Uncharacterized protein</fullName>
    </submittedName>
</protein>
<dbReference type="AlphaFoldDB" id="A0A928Z7D0"/>
<evidence type="ECO:0000313" key="2">
    <source>
        <dbReference type="Proteomes" id="UP000625316"/>
    </source>
</evidence>
<dbReference type="GO" id="GO:0006355">
    <property type="term" value="P:regulation of DNA-templated transcription"/>
    <property type="evidence" value="ECO:0007669"/>
    <property type="project" value="InterPro"/>
</dbReference>
<accession>A0A928Z7D0</accession>